<dbReference type="Pfam" id="PF21350">
    <property type="entry name" value="Cas6_I-A"/>
    <property type="match status" value="1"/>
</dbReference>
<dbReference type="Gene3D" id="3.30.70.1890">
    <property type="match status" value="1"/>
</dbReference>
<comment type="caution">
    <text evidence="11">The sequence shown here is derived from an EMBL/GenBank/DDBJ whole genome shotgun (WGS) entry which is preliminary data.</text>
</comment>
<evidence type="ECO:0000313" key="11">
    <source>
        <dbReference type="EMBL" id="RGY04163.1"/>
    </source>
</evidence>
<dbReference type="Proteomes" id="UP001199750">
    <property type="component" value="Unassembled WGS sequence"/>
</dbReference>
<dbReference type="RefSeq" id="WP_013611559.1">
    <property type="nucleotide sequence ID" value="NZ_JABWDG010000042.1"/>
</dbReference>
<dbReference type="GO" id="GO:0003723">
    <property type="term" value="F:RNA binding"/>
    <property type="evidence" value="ECO:0007669"/>
    <property type="project" value="UniProtKB-KW"/>
</dbReference>
<dbReference type="Proteomes" id="UP001212263">
    <property type="component" value="Unassembled WGS sequence"/>
</dbReference>
<dbReference type="EMBL" id="JAKNDN010000002">
    <property type="protein sequence ID" value="MCG4958541.1"/>
    <property type="molecule type" value="Genomic_DNA"/>
</dbReference>
<proteinExistence type="inferred from homology"/>
<name>A0A3D1UHD6_9BACT</name>
<dbReference type="Pfam" id="PF01881">
    <property type="entry name" value="Cas_Cas6_C"/>
    <property type="match status" value="1"/>
</dbReference>
<dbReference type="PANTHER" id="PTHR36984">
    <property type="entry name" value="CRISPR-ASSOCIATED ENDORIBONUCLEASE CAS6 1"/>
    <property type="match status" value="1"/>
</dbReference>
<dbReference type="Proteomes" id="UP000284434">
    <property type="component" value="Unassembled WGS sequence"/>
</dbReference>
<evidence type="ECO:0000256" key="5">
    <source>
        <dbReference type="PIRSR" id="PIRSR005054-1"/>
    </source>
</evidence>
<feature type="active site" description="Proton acceptor" evidence="6">
    <location>
        <position position="28"/>
    </location>
</feature>
<dbReference type="GO" id="GO:0016788">
    <property type="term" value="F:hydrolase activity, acting on ester bonds"/>
    <property type="evidence" value="ECO:0007669"/>
    <property type="project" value="InterPro"/>
</dbReference>
<dbReference type="AlphaFoldDB" id="A0A3D1UHD6"/>
<dbReference type="PIRSF" id="PIRSF005054">
    <property type="entry name" value="PF1131"/>
    <property type="match status" value="1"/>
</dbReference>
<organism evidence="11 13">
    <name type="scientific">Odoribacter splanchnicus</name>
    <dbReference type="NCBI Taxonomy" id="28118"/>
    <lineage>
        <taxon>Bacteria</taxon>
        <taxon>Pseudomonadati</taxon>
        <taxon>Bacteroidota</taxon>
        <taxon>Bacteroidia</taxon>
        <taxon>Bacteroidales</taxon>
        <taxon>Odoribacteraceae</taxon>
        <taxon>Odoribacter</taxon>
    </lineage>
</organism>
<evidence type="ECO:0000313" key="9">
    <source>
        <dbReference type="EMBL" id="MDB9223484.1"/>
    </source>
</evidence>
<dbReference type="EMBL" id="QRYW01000017">
    <property type="protein sequence ID" value="RGV26740.1"/>
    <property type="molecule type" value="Genomic_DNA"/>
</dbReference>
<evidence type="ECO:0000259" key="7">
    <source>
        <dbReference type="Pfam" id="PF01881"/>
    </source>
</evidence>
<evidence type="ECO:0000256" key="3">
    <source>
        <dbReference type="ARBA" id="ARBA00023118"/>
    </source>
</evidence>
<evidence type="ECO:0000313" key="10">
    <source>
        <dbReference type="EMBL" id="RGV26740.1"/>
    </source>
</evidence>
<dbReference type="GeneID" id="61274532"/>
<comment type="function">
    <text evidence="4">CRISPR (clustered regularly interspaced short palindromic repeat), is an adaptive immune system that provides protection against mobile genetic elements (viruses, transposable elements and conjugative plasmids). CRISPR clusters contain sequences complementary to antecedent mobile elements and target invading nucleic acids. CRISPR clusters are transcribed and processed into CRISPR RNA (crRNA).</text>
</comment>
<evidence type="ECO:0000313" key="8">
    <source>
        <dbReference type="EMBL" id="MCG4958541.1"/>
    </source>
</evidence>
<feature type="active site" description="Proton donor" evidence="6">
    <location>
        <position position="43"/>
    </location>
</feature>
<protein>
    <recommendedName>
        <fullName evidence="4">CRISPR-associated endoribonuclease</fullName>
    </recommendedName>
</protein>
<gene>
    <name evidence="11" type="primary">cas6</name>
    <name evidence="10" type="ORF">DWW24_09300</name>
    <name evidence="11" type="ORF">DXA53_16510</name>
    <name evidence="8" type="ORF">L0P03_01535</name>
    <name evidence="9" type="ORF">PN645_10755</name>
</gene>
<keyword evidence="3" id="KW-0051">Antiviral defense</keyword>
<dbReference type="CDD" id="cd21140">
    <property type="entry name" value="Cas6_I-like"/>
    <property type="match status" value="1"/>
</dbReference>
<evidence type="ECO:0000256" key="2">
    <source>
        <dbReference type="ARBA" id="ARBA00022884"/>
    </source>
</evidence>
<dbReference type="PANTHER" id="PTHR36984:SF1">
    <property type="entry name" value="CRISPR-ASSOCIATED ENDORIBONUCLEASE CAS6 1"/>
    <property type="match status" value="1"/>
</dbReference>
<sequence>MRLKLVLKIVEGTVLPCNYMYELSSCLYKVLNEGNPVFTAWLHDKGYCKEKKAFKLFTFSNFYFPCFRIEGDRIFVLADTAQLIVSFYPIEAIDAFVMGLFKNRQLEVGDRKSRVRFEVFNLERQAEPEFTSRMFFKTLSPMFIEEQLPETRKAIHLSPGNPKFAELLHLNLLDKYRVFYGQEPDPSWPLTRLHLLSEPKPKTIVLKVGTPEETRMKGYTFRFELEGQPELLRLGYEGGFGRLNSQGFGCVEVLKQ</sequence>
<evidence type="ECO:0000313" key="13">
    <source>
        <dbReference type="Proteomes" id="UP000284434"/>
    </source>
</evidence>
<evidence type="ECO:0000256" key="1">
    <source>
        <dbReference type="ARBA" id="ARBA00005937"/>
    </source>
</evidence>
<reference evidence="8" key="2">
    <citation type="submission" date="2022-01" db="EMBL/GenBank/DDBJ databases">
        <title>Collection of gut derived symbiotic bacterial strains cultured from healthy donors.</title>
        <authorList>
            <person name="Lin H."/>
            <person name="Kohout C."/>
            <person name="Waligurski E."/>
            <person name="Pamer E.G."/>
        </authorList>
    </citation>
    <scope>NUCLEOTIDE SEQUENCE</scope>
    <source>
        <strain evidence="8">DFI.1.149</strain>
    </source>
</reference>
<accession>A0A3D1UHD6</accession>
<dbReference type="Gene3D" id="3.30.70.1900">
    <property type="match status" value="1"/>
</dbReference>
<reference evidence="9" key="3">
    <citation type="submission" date="2023-01" db="EMBL/GenBank/DDBJ databases">
        <title>Human gut microbiome strain richness.</title>
        <authorList>
            <person name="Chen-Liaw A."/>
        </authorList>
    </citation>
    <scope>NUCLEOTIDE SEQUENCE</scope>
    <source>
        <strain evidence="9">RTP21484st1_B7_RTP21484_190118</strain>
    </source>
</reference>
<dbReference type="EMBL" id="JAQMRD010000012">
    <property type="protein sequence ID" value="MDB9223484.1"/>
    <property type="molecule type" value="Genomic_DNA"/>
</dbReference>
<comment type="similarity">
    <text evidence="1 4">Belongs to the CRISPR-associated protein Cas6/Cse3/CasE family.</text>
</comment>
<feature type="site" description="Transition state stabilizer" evidence="5">
    <location>
        <position position="55"/>
    </location>
</feature>
<dbReference type="InterPro" id="IPR045747">
    <property type="entry name" value="CRISPR-assoc_prot_Cas6_N_sf"/>
</dbReference>
<dbReference type="NCBIfam" id="TIGR01877">
    <property type="entry name" value="cas_cas6"/>
    <property type="match status" value="1"/>
</dbReference>
<evidence type="ECO:0000313" key="12">
    <source>
        <dbReference type="Proteomes" id="UP000283426"/>
    </source>
</evidence>
<keyword evidence="2" id="KW-0694">RNA-binding</keyword>
<reference evidence="12 13" key="1">
    <citation type="submission" date="2018-08" db="EMBL/GenBank/DDBJ databases">
        <title>A genome reference for cultivated species of the human gut microbiota.</title>
        <authorList>
            <person name="Zou Y."/>
            <person name="Xue W."/>
            <person name="Luo G."/>
        </authorList>
    </citation>
    <scope>NUCLEOTIDE SEQUENCE [LARGE SCALE GENOMIC DNA]</scope>
    <source>
        <strain evidence="10 12">AF14-6AC</strain>
        <strain evidence="11 13">OF03-11</strain>
    </source>
</reference>
<feature type="domain" description="CRISPR associated protein Cas6 C-terminal" evidence="7">
    <location>
        <begin position="126"/>
        <end position="253"/>
    </location>
</feature>
<evidence type="ECO:0000256" key="6">
    <source>
        <dbReference type="PIRSR" id="PIRSR005054-50"/>
    </source>
</evidence>
<evidence type="ECO:0000256" key="4">
    <source>
        <dbReference type="PIRNR" id="PIRNR005054"/>
    </source>
</evidence>
<dbReference type="Proteomes" id="UP000283426">
    <property type="component" value="Unassembled WGS sequence"/>
</dbReference>
<dbReference type="EMBL" id="QSCO01000027">
    <property type="protein sequence ID" value="RGY04163.1"/>
    <property type="molecule type" value="Genomic_DNA"/>
</dbReference>
<dbReference type="OMA" id="IMEVAYY"/>
<dbReference type="InterPro" id="IPR049435">
    <property type="entry name" value="Cas_Cas6_C"/>
</dbReference>
<dbReference type="GO" id="GO:0051607">
    <property type="term" value="P:defense response to virus"/>
    <property type="evidence" value="ECO:0007669"/>
    <property type="project" value="UniProtKB-KW"/>
</dbReference>
<dbReference type="InterPro" id="IPR010156">
    <property type="entry name" value="CRISPR-assoc_prot_Cas6"/>
</dbReference>